<dbReference type="Gene3D" id="2.160.20.120">
    <property type="match status" value="1"/>
</dbReference>
<name>A0A7L9RRW7_9PROT</name>
<gene>
    <name evidence="2" type="ORF">CPBP_00051</name>
</gene>
<accession>A0A7L9RRW7</accession>
<dbReference type="EMBL" id="CP054719">
    <property type="protein sequence ID" value="QOL19302.1"/>
    <property type="molecule type" value="Genomic_DNA"/>
</dbReference>
<dbReference type="AlphaFoldDB" id="A0A7L9RRW7"/>
<reference evidence="2 3" key="1">
    <citation type="submission" date="2020-06" db="EMBL/GenBank/DDBJ databases">
        <title>The endosymbiont of the kinetoplastid Bodo saltans is a Paracaedibacter-like alpha-proteobacterium possessing a putative toxin-antitoxin system.</title>
        <authorList>
            <person name="Midha S."/>
            <person name="Rigden D.J."/>
            <person name="Siozios S."/>
            <person name="Hurst G.D.D."/>
            <person name="Jackson A.P."/>
        </authorList>
    </citation>
    <scope>NUCLEOTIDE SEQUENCE [LARGE SCALE GENOMIC DNA]</scope>
    <source>
        <strain evidence="2">Lake Konstanz</strain>
    </source>
</reference>
<protein>
    <recommendedName>
        <fullName evidence="1">Putative auto-transporter adhesin head GIN domain-containing protein</fullName>
    </recommendedName>
</protein>
<feature type="domain" description="Putative auto-transporter adhesin head GIN" evidence="1">
    <location>
        <begin position="75"/>
        <end position="239"/>
    </location>
</feature>
<evidence type="ECO:0000313" key="2">
    <source>
        <dbReference type="EMBL" id="QOL19302.1"/>
    </source>
</evidence>
<evidence type="ECO:0000259" key="1">
    <source>
        <dbReference type="Pfam" id="PF10988"/>
    </source>
</evidence>
<sequence length="340" mass="35746">MVYPTPKLMKCNRFILGNLVCFSKSIKYSSVMKIPIFVLCTAVLILSGLDAAAKTGVNTIKFNTITDVNVDSVEADIQFVLSESNEVSITGENKVLSNVVINPTEGTLKISAASNAFGMPVKLHIAVPRSCLLDVSVVGNSHVFIPKMNAAVRVTTAESSQVTVDSCVGLVLTATAESKTQVNQIQGDMSVTLSDHSALGIKAGVVKKALITATEHSYVSIGALIESLNLTTKGASDIKLAAVSEAFVWIGRGNERVLIKRLSGVAEVTANYDSALTVEAANLETLLASVSATGKIIIKGSVTNAVFSARGAGQIVVDKVTGKILRNSQMHNGTIKIVNP</sequence>
<dbReference type="InterPro" id="IPR021255">
    <property type="entry name" value="DUF2807"/>
</dbReference>
<organism evidence="2 3">
    <name type="scientific">Candidatus Bodocaedibacter vickermanii</name>
    <dbReference type="NCBI Taxonomy" id="2741701"/>
    <lineage>
        <taxon>Bacteria</taxon>
        <taxon>Pseudomonadati</taxon>
        <taxon>Pseudomonadota</taxon>
        <taxon>Alphaproteobacteria</taxon>
        <taxon>Holosporales</taxon>
        <taxon>Candidatus Paracaedibacteraceae</taxon>
        <taxon>Candidatus Bodocaedibacter</taxon>
    </lineage>
</organism>
<dbReference type="KEGG" id="pbal:CPBP_00051"/>
<dbReference type="Proteomes" id="UP000594001">
    <property type="component" value="Chromosome"/>
</dbReference>
<dbReference type="Pfam" id="PF10988">
    <property type="entry name" value="DUF2807"/>
    <property type="match status" value="1"/>
</dbReference>
<proteinExistence type="predicted"/>
<evidence type="ECO:0000313" key="3">
    <source>
        <dbReference type="Proteomes" id="UP000594001"/>
    </source>
</evidence>
<keyword evidence="3" id="KW-1185">Reference proteome</keyword>